<dbReference type="Pfam" id="PF17868">
    <property type="entry name" value="AAA_lid_8"/>
    <property type="match status" value="1"/>
</dbReference>
<dbReference type="Pfam" id="PF20030">
    <property type="entry name" value="bpMoxR"/>
    <property type="match status" value="1"/>
</dbReference>
<dbReference type="SMART" id="SM00382">
    <property type="entry name" value="AAA"/>
    <property type="match status" value="1"/>
</dbReference>
<dbReference type="Gene3D" id="3.40.50.300">
    <property type="entry name" value="P-loop containing nucleotide triphosphate hydrolases"/>
    <property type="match status" value="1"/>
</dbReference>
<dbReference type="SUPFAM" id="SSF52540">
    <property type="entry name" value="P-loop containing nucleoside triphosphate hydrolases"/>
    <property type="match status" value="1"/>
</dbReference>
<dbReference type="PANTHER" id="PTHR32204:SF0">
    <property type="entry name" value="ATPASE RAVA"/>
    <property type="match status" value="1"/>
</dbReference>
<feature type="domain" description="AAA+ ATPase" evidence="1">
    <location>
        <begin position="119"/>
        <end position="261"/>
    </location>
</feature>
<dbReference type="InterPro" id="IPR050513">
    <property type="entry name" value="RavA_ATPases"/>
</dbReference>
<reference evidence="2 3" key="1">
    <citation type="submission" date="2019-03" db="EMBL/GenBank/DDBJ databases">
        <title>Genomic Encyclopedia of Type Strains, Phase IV (KMG-IV): sequencing the most valuable type-strain genomes for metagenomic binning, comparative biology and taxonomic classification.</title>
        <authorList>
            <person name="Goeker M."/>
        </authorList>
    </citation>
    <scope>NUCLEOTIDE SEQUENCE [LARGE SCALE GENOMIC DNA]</scope>
    <source>
        <strain evidence="2 3">DSM 5604</strain>
    </source>
</reference>
<dbReference type="InterPro" id="IPR027417">
    <property type="entry name" value="P-loop_NTPase"/>
</dbReference>
<sequence length="590" mass="67365">MDFSGSYEEFKEKLSSLGGVWDDSKNDRKVYRLDGGVLNWHESTGNISFQGKAKGKAFLEEEVPKLVSRKASQKTMTANLLDQSQSEITKRIKGLVDAVCDGMFEREEIISVALLGALCGQNTFLYGPPGTAKSLISRRIACAFSQPTYFEYLMNRFSTPEDVFGPVSIKALKEDLYTRKTQNYLPMAEFAFLDEIWKSSPAILNTLLTLINEHIFRNGEKVEKAPLKALIAASNETPEANQGLEALYDRFIIRLMVGPIEQSKNFNQLLSSKPTDAQVKISDDLIVQTDEWSQWRSEIHNVALSKEVLTIVHLIREALTSRFDELNVYVSDRRWQRAAMLMKASAFFNGRTQTNHSDALLLEHCLWTKEDNRLEVKEIVQKAVKETGFDSGISLAEIDLQKEQLDKEINSELFYSSDVYDVENIDGKPFFKVRFESNSHYNSSAKIIYIALSNLKTKKEFHPVDQRGNEFDEITCSFDGQGTCILKERYSYSNYSQKFQPKVLFHKGDKKEKVNTRLVDSLALSVSDIRNSLSAILNTVEEQRERFEFDLKSIFVSEEKTNIAISGVVEQIESLRLRIKDCERLEYLCK</sequence>
<dbReference type="InterPro" id="IPR041538">
    <property type="entry name" value="RavA-like_AAA_lid"/>
</dbReference>
<dbReference type="PANTHER" id="PTHR32204">
    <property type="entry name" value="ATPASE RAVA"/>
    <property type="match status" value="1"/>
</dbReference>
<dbReference type="Proteomes" id="UP000295729">
    <property type="component" value="Unassembled WGS sequence"/>
</dbReference>
<evidence type="ECO:0000313" key="3">
    <source>
        <dbReference type="Proteomes" id="UP000295729"/>
    </source>
</evidence>
<protein>
    <submittedName>
        <fullName evidence="2">MoxR-like ATPase</fullName>
    </submittedName>
</protein>
<dbReference type="CDD" id="cd00009">
    <property type="entry name" value="AAA"/>
    <property type="match status" value="1"/>
</dbReference>
<evidence type="ECO:0000259" key="1">
    <source>
        <dbReference type="SMART" id="SM00382"/>
    </source>
</evidence>
<dbReference type="InterPro" id="IPR003593">
    <property type="entry name" value="AAA+_ATPase"/>
</dbReference>
<comment type="caution">
    <text evidence="2">The sequence shown here is derived from an EMBL/GenBank/DDBJ whole genome shotgun (WGS) entry which is preliminary data.</text>
</comment>
<dbReference type="AlphaFoldDB" id="A0A4R6X0M3"/>
<keyword evidence="3" id="KW-1185">Reference proteome</keyword>
<accession>A0A4R6X0M3</accession>
<gene>
    <name evidence="2" type="ORF">C8D85_3419</name>
</gene>
<name>A0A4R6X0M3_9GAMM</name>
<dbReference type="EMBL" id="SNZA01000007">
    <property type="protein sequence ID" value="TDR05898.1"/>
    <property type="molecule type" value="Genomic_DNA"/>
</dbReference>
<dbReference type="RefSeq" id="WP_211342228.1">
    <property type="nucleotide sequence ID" value="NZ_SNZA01000007.1"/>
</dbReference>
<proteinExistence type="predicted"/>
<dbReference type="InterPro" id="IPR045427">
    <property type="entry name" value="MoxR"/>
</dbReference>
<organism evidence="2 3">
    <name type="scientific">Marinomonas communis</name>
    <dbReference type="NCBI Taxonomy" id="28254"/>
    <lineage>
        <taxon>Bacteria</taxon>
        <taxon>Pseudomonadati</taxon>
        <taxon>Pseudomonadota</taxon>
        <taxon>Gammaproteobacteria</taxon>
        <taxon>Oceanospirillales</taxon>
        <taxon>Oceanospirillaceae</taxon>
        <taxon>Marinomonas</taxon>
    </lineage>
</organism>
<evidence type="ECO:0000313" key="2">
    <source>
        <dbReference type="EMBL" id="TDR05898.1"/>
    </source>
</evidence>